<feature type="transmembrane region" description="Helical" evidence="8">
    <location>
        <begin position="264"/>
        <end position="283"/>
    </location>
</feature>
<keyword evidence="5 8" id="KW-0472">Membrane</keyword>
<keyword evidence="2 8" id="KW-0812">Transmembrane</keyword>
<evidence type="ECO:0000256" key="4">
    <source>
        <dbReference type="ARBA" id="ARBA00023040"/>
    </source>
</evidence>
<keyword evidence="3 8" id="KW-1133">Transmembrane helix</keyword>
<gene>
    <name evidence="10" type="ORF">XAT740_LOCUS39901</name>
</gene>
<feature type="transmembrane region" description="Helical" evidence="8">
    <location>
        <begin position="229"/>
        <end position="252"/>
    </location>
</feature>
<dbReference type="PANTHER" id="PTHR24240">
    <property type="entry name" value="OPSIN"/>
    <property type="match status" value="1"/>
</dbReference>
<dbReference type="Pfam" id="PF00001">
    <property type="entry name" value="7tm_1"/>
    <property type="match status" value="1"/>
</dbReference>
<evidence type="ECO:0000313" key="11">
    <source>
        <dbReference type="Proteomes" id="UP000663828"/>
    </source>
</evidence>
<keyword evidence="4" id="KW-0297">G-protein coupled receptor</keyword>
<organism evidence="10 11">
    <name type="scientific">Adineta ricciae</name>
    <name type="common">Rotifer</name>
    <dbReference type="NCBI Taxonomy" id="249248"/>
    <lineage>
        <taxon>Eukaryota</taxon>
        <taxon>Metazoa</taxon>
        <taxon>Spiralia</taxon>
        <taxon>Gnathifera</taxon>
        <taxon>Rotifera</taxon>
        <taxon>Eurotatoria</taxon>
        <taxon>Bdelloidea</taxon>
        <taxon>Adinetida</taxon>
        <taxon>Adinetidae</taxon>
        <taxon>Adineta</taxon>
    </lineage>
</organism>
<dbReference type="GO" id="GO:0004930">
    <property type="term" value="F:G protein-coupled receptor activity"/>
    <property type="evidence" value="ECO:0007669"/>
    <property type="project" value="UniProtKB-KW"/>
</dbReference>
<keyword evidence="11" id="KW-1185">Reference proteome</keyword>
<evidence type="ECO:0000256" key="2">
    <source>
        <dbReference type="ARBA" id="ARBA00022692"/>
    </source>
</evidence>
<name>A0A815THK0_ADIRI</name>
<evidence type="ECO:0000256" key="6">
    <source>
        <dbReference type="ARBA" id="ARBA00023170"/>
    </source>
</evidence>
<dbReference type="AlphaFoldDB" id="A0A815THK0"/>
<evidence type="ECO:0000259" key="9">
    <source>
        <dbReference type="PROSITE" id="PS50262"/>
    </source>
</evidence>
<dbReference type="Proteomes" id="UP000663828">
    <property type="component" value="Unassembled WGS sequence"/>
</dbReference>
<feature type="transmembrane region" description="Helical" evidence="8">
    <location>
        <begin position="46"/>
        <end position="68"/>
    </location>
</feature>
<proteinExistence type="predicted"/>
<feature type="transmembrane region" description="Helical" evidence="8">
    <location>
        <begin position="80"/>
        <end position="99"/>
    </location>
</feature>
<feature type="transmembrane region" description="Helical" evidence="8">
    <location>
        <begin position="120"/>
        <end position="143"/>
    </location>
</feature>
<dbReference type="GO" id="GO:0016020">
    <property type="term" value="C:membrane"/>
    <property type="evidence" value="ECO:0007669"/>
    <property type="project" value="UniProtKB-SubCell"/>
</dbReference>
<keyword evidence="6" id="KW-0675">Receptor</keyword>
<keyword evidence="7" id="KW-0807">Transducer</keyword>
<accession>A0A815THK0</accession>
<protein>
    <recommendedName>
        <fullName evidence="9">G-protein coupled receptors family 1 profile domain-containing protein</fullName>
    </recommendedName>
</protein>
<dbReference type="InterPro" id="IPR000276">
    <property type="entry name" value="GPCR_Rhodpsn"/>
</dbReference>
<feature type="transmembrane region" description="Helical" evidence="8">
    <location>
        <begin position="166"/>
        <end position="187"/>
    </location>
</feature>
<dbReference type="CDD" id="cd00637">
    <property type="entry name" value="7tm_classA_rhodopsin-like"/>
    <property type="match status" value="1"/>
</dbReference>
<comment type="subcellular location">
    <subcellularLocation>
        <location evidence="1">Membrane</location>
        <topology evidence="1">Multi-pass membrane protein</topology>
    </subcellularLocation>
</comment>
<evidence type="ECO:0000256" key="3">
    <source>
        <dbReference type="ARBA" id="ARBA00022989"/>
    </source>
</evidence>
<evidence type="ECO:0000256" key="5">
    <source>
        <dbReference type="ARBA" id="ARBA00023136"/>
    </source>
</evidence>
<evidence type="ECO:0000256" key="7">
    <source>
        <dbReference type="ARBA" id="ARBA00023224"/>
    </source>
</evidence>
<dbReference type="InterPro" id="IPR050125">
    <property type="entry name" value="GPCR_opsins"/>
</dbReference>
<evidence type="ECO:0000256" key="1">
    <source>
        <dbReference type="ARBA" id="ARBA00004141"/>
    </source>
</evidence>
<evidence type="ECO:0000313" key="10">
    <source>
        <dbReference type="EMBL" id="CAF1505314.1"/>
    </source>
</evidence>
<feature type="domain" description="G-protein coupled receptors family 1 profile" evidence="9">
    <location>
        <begin position="24"/>
        <end position="238"/>
    </location>
</feature>
<comment type="caution">
    <text evidence="10">The sequence shown here is derived from an EMBL/GenBank/DDBJ whole genome shotgun (WGS) entry which is preliminary data.</text>
</comment>
<dbReference type="SUPFAM" id="SSF81321">
    <property type="entry name" value="Family A G protein-coupled receptor-like"/>
    <property type="match status" value="1"/>
</dbReference>
<reference evidence="10" key="1">
    <citation type="submission" date="2021-02" db="EMBL/GenBank/DDBJ databases">
        <authorList>
            <person name="Nowell W R."/>
        </authorList>
    </citation>
    <scope>NUCLEOTIDE SEQUENCE</scope>
</reference>
<dbReference type="Gene3D" id="1.20.1070.10">
    <property type="entry name" value="Rhodopsin 7-helix transmembrane proteins"/>
    <property type="match status" value="1"/>
</dbReference>
<evidence type="ECO:0000256" key="8">
    <source>
        <dbReference type="SAM" id="Phobius"/>
    </source>
</evidence>
<dbReference type="InterPro" id="IPR017452">
    <property type="entry name" value="GPCR_Rhodpsn_7TM"/>
</dbReference>
<dbReference type="EMBL" id="CAJNOR010004478">
    <property type="protein sequence ID" value="CAF1505314.1"/>
    <property type="molecule type" value="Genomic_DNA"/>
</dbReference>
<dbReference type="PROSITE" id="PS50262">
    <property type="entry name" value="G_PROTEIN_RECEP_F1_2"/>
    <property type="match status" value="1"/>
</dbReference>
<sequence>MFTNMFYTINFSIEIFFAIVALTFAISTLVLFIINRQCRTITNLLICNTASAVILYYVTFLFSVAYSLKEGWSSYQPACILRAYIFIVACTALCYSYLIQTISRLFFCVFFKYKRLQTCFVHWIMILINWILAFLIPLVPIIYDGYIFEIESRLCIPTTKNFPSALYVICVPYTLPTCTLAVIYGIILRHIRRSSRRIVSFVAETSRATVTTKQTLPNYKREIEIMKKVFVLMNILILAGSFYVVSTFWNWIQPQTAPTFLCPIAIEMITIFIAVMIVTLFLMSKDLRTALVNYISCLR</sequence>
<feature type="transmembrane region" description="Helical" evidence="8">
    <location>
        <begin position="15"/>
        <end position="34"/>
    </location>
</feature>